<name>Q8T4J6_SCHJA</name>
<proteinExistence type="evidence at transcript level"/>
<evidence type="ECO:0000256" key="1">
    <source>
        <dbReference type="SAM" id="MobiDB-lite"/>
    </source>
</evidence>
<protein>
    <submittedName>
        <fullName evidence="2">MF7 protein</fullName>
    </submittedName>
</protein>
<feature type="region of interest" description="Disordered" evidence="1">
    <location>
        <begin position="68"/>
        <end position="88"/>
    </location>
</feature>
<evidence type="ECO:0000313" key="2">
    <source>
        <dbReference type="EMBL" id="AAL99377.1"/>
    </source>
</evidence>
<organism evidence="2">
    <name type="scientific">Schistosoma japonicum</name>
    <name type="common">Blood fluke</name>
    <dbReference type="NCBI Taxonomy" id="6182"/>
    <lineage>
        <taxon>Eukaryota</taxon>
        <taxon>Metazoa</taxon>
        <taxon>Spiralia</taxon>
        <taxon>Lophotrochozoa</taxon>
        <taxon>Platyhelminthes</taxon>
        <taxon>Trematoda</taxon>
        <taxon>Digenea</taxon>
        <taxon>Strigeidida</taxon>
        <taxon>Schistosomatoidea</taxon>
        <taxon>Schistosomatidae</taxon>
        <taxon>Schistosoma</taxon>
    </lineage>
</organism>
<dbReference type="AlphaFoldDB" id="Q8T4J6"/>
<feature type="region of interest" description="Disordered" evidence="1">
    <location>
        <begin position="1"/>
        <end position="23"/>
    </location>
</feature>
<dbReference type="EMBL" id="AY083609">
    <property type="protein sequence ID" value="AAL99377.1"/>
    <property type="molecule type" value="mRNA"/>
</dbReference>
<sequence>MPQKNTKRKREKVGEEDGAKERLRKQGLNQICRSKLASLRNKSACFPGRAREPHLNSEVTDCQKCTWSRGHPTGHHGIDHSVMSKYIE</sequence>
<reference evidence="2" key="1">
    <citation type="submission" date="2002-03" db="EMBL/GenBank/DDBJ databases">
        <title>Immunoscreening of Schistosoma japonicum adult worm expression library using sera of Microtus fortis infected with Schistosoma japonicum.</title>
        <authorList>
            <person name="Ouyang L."/>
            <person name="Yi X."/>
            <person name="Zeng X."/>
        </authorList>
    </citation>
    <scope>NUCLEOTIDE SEQUENCE</scope>
</reference>
<feature type="compositionally biased region" description="Basic residues" evidence="1">
    <location>
        <begin position="1"/>
        <end position="11"/>
    </location>
</feature>
<accession>Q8T4J6</accession>
<feature type="compositionally biased region" description="Basic and acidic residues" evidence="1">
    <location>
        <begin position="12"/>
        <end position="21"/>
    </location>
</feature>